<evidence type="ECO:0000256" key="5">
    <source>
        <dbReference type="ARBA" id="ARBA00022605"/>
    </source>
</evidence>
<dbReference type="Pfam" id="PF00117">
    <property type="entry name" value="GATase"/>
    <property type="match status" value="1"/>
</dbReference>
<keyword evidence="8 12" id="KW-0368">Histidine biosynthesis</keyword>
<comment type="pathway">
    <text evidence="2 12">Amino-acid biosynthesis; L-histidine biosynthesis; L-histidine from 5-phospho-alpha-D-ribose 1-diphosphate: step 5/9.</text>
</comment>
<dbReference type="AlphaFoldDB" id="A0AA97H3F8"/>
<reference evidence="16" key="1">
    <citation type="submission" date="2024-06" db="EMBL/GenBank/DDBJ databases">
        <title>Caproicibacterium argilliputei sp. nov, a novel caproic acid producing anaerobic bacterium isolated from pit mud.</title>
        <authorList>
            <person name="Zeng C."/>
        </authorList>
    </citation>
    <scope>NUCLEOTIDE SEQUENCE [LARGE SCALE GENOMIC DNA]</scope>
    <source>
        <strain evidence="16">ZCY20-5</strain>
    </source>
</reference>
<protein>
    <recommendedName>
        <fullName evidence="12">Imidazole glycerol phosphate synthase subunit HisH</fullName>
        <ecNumber evidence="12">4.3.2.10</ecNumber>
    </recommendedName>
    <alternativeName>
        <fullName evidence="12">IGP synthase glutaminase subunit</fullName>
        <ecNumber evidence="12">3.5.1.2</ecNumber>
    </alternativeName>
    <alternativeName>
        <fullName evidence="12">IGP synthase subunit HisH</fullName>
    </alternativeName>
    <alternativeName>
        <fullName evidence="12">ImGP synthase subunit HisH</fullName>
        <shortName evidence="12">IGPS subunit HisH</shortName>
    </alternativeName>
</protein>
<dbReference type="GO" id="GO:0000107">
    <property type="term" value="F:imidazoleglycerol-phosphate synthase activity"/>
    <property type="evidence" value="ECO:0007669"/>
    <property type="project" value="UniProtKB-UniRule"/>
</dbReference>
<keyword evidence="6 12" id="KW-0378">Hydrolase</keyword>
<feature type="domain" description="Glutamine amidotransferase" evidence="14">
    <location>
        <begin position="17"/>
        <end position="211"/>
    </location>
</feature>
<dbReference type="Gene3D" id="3.40.50.880">
    <property type="match status" value="1"/>
</dbReference>
<feature type="active site" description="Nucleophile" evidence="12 13">
    <location>
        <position position="92"/>
    </location>
</feature>
<dbReference type="PIRSF" id="PIRSF000495">
    <property type="entry name" value="Amidotransf_hisH"/>
    <property type="match status" value="1"/>
</dbReference>
<evidence type="ECO:0000256" key="9">
    <source>
        <dbReference type="ARBA" id="ARBA00023239"/>
    </source>
</evidence>
<comment type="function">
    <text evidence="12">IGPS catalyzes the conversion of PRFAR and glutamine to IGP, AICAR and glutamate. The HisH subunit catalyzes the hydrolysis of glutamine to glutamate and ammonia as part of the synthesis of IGP and AICAR. The resulting ammonia molecule is channeled to the active site of HisF.</text>
</comment>
<keyword evidence="9 12" id="KW-0456">Lyase</keyword>
<comment type="catalytic activity">
    <reaction evidence="11 12">
        <text>L-glutamine + H2O = L-glutamate + NH4(+)</text>
        <dbReference type="Rhea" id="RHEA:15889"/>
        <dbReference type="ChEBI" id="CHEBI:15377"/>
        <dbReference type="ChEBI" id="CHEBI:28938"/>
        <dbReference type="ChEBI" id="CHEBI:29985"/>
        <dbReference type="ChEBI" id="CHEBI:58359"/>
        <dbReference type="EC" id="3.5.1.2"/>
    </reaction>
</comment>
<dbReference type="Proteomes" id="UP001300604">
    <property type="component" value="Chromosome"/>
</dbReference>
<dbReference type="GO" id="GO:0000105">
    <property type="term" value="P:L-histidine biosynthetic process"/>
    <property type="evidence" value="ECO:0007669"/>
    <property type="project" value="UniProtKB-UniRule"/>
</dbReference>
<reference evidence="16" key="3">
    <citation type="submission" date="2024-06" db="EMBL/GenBank/DDBJ databases">
        <authorList>
            <person name="Zeng C."/>
        </authorList>
    </citation>
    <scope>NUCLEOTIDE SEQUENCE [LARGE SCALE GENOMIC DNA]</scope>
    <source>
        <strain evidence="16">ZCY20-5</strain>
    </source>
</reference>
<evidence type="ECO:0000256" key="1">
    <source>
        <dbReference type="ARBA" id="ARBA00004496"/>
    </source>
</evidence>
<dbReference type="CDD" id="cd01748">
    <property type="entry name" value="GATase1_IGP_Synthase"/>
    <property type="match status" value="1"/>
</dbReference>
<dbReference type="KEGG" id="carl:PXC00_04720"/>
<keyword evidence="5 12" id="KW-0028">Amino-acid biosynthesis</keyword>
<evidence type="ECO:0000313" key="16">
    <source>
        <dbReference type="Proteomes" id="UP001300604"/>
    </source>
</evidence>
<feature type="active site" evidence="12 13">
    <location>
        <position position="198"/>
    </location>
</feature>
<evidence type="ECO:0000256" key="8">
    <source>
        <dbReference type="ARBA" id="ARBA00023102"/>
    </source>
</evidence>
<comment type="subcellular location">
    <subcellularLocation>
        <location evidence="1 12">Cytoplasm</location>
    </subcellularLocation>
</comment>
<dbReference type="EC" id="3.5.1.2" evidence="12"/>
<evidence type="ECO:0000256" key="2">
    <source>
        <dbReference type="ARBA" id="ARBA00005091"/>
    </source>
</evidence>
<evidence type="ECO:0000313" key="15">
    <source>
        <dbReference type="EMBL" id="WOC33182.1"/>
    </source>
</evidence>
<dbReference type="InterPro" id="IPR017926">
    <property type="entry name" value="GATASE"/>
</dbReference>
<dbReference type="FunFam" id="3.40.50.880:FF:000009">
    <property type="entry name" value="Imidazole glycerol phosphate synthase subunit HisH"/>
    <property type="match status" value="1"/>
</dbReference>
<dbReference type="GO" id="GO:0016829">
    <property type="term" value="F:lyase activity"/>
    <property type="evidence" value="ECO:0007669"/>
    <property type="project" value="UniProtKB-KW"/>
</dbReference>
<feature type="active site" evidence="12 13">
    <location>
        <position position="196"/>
    </location>
</feature>
<dbReference type="SUPFAM" id="SSF52317">
    <property type="entry name" value="Class I glutamine amidotransferase-like"/>
    <property type="match status" value="1"/>
</dbReference>
<comment type="catalytic activity">
    <reaction evidence="10 12">
        <text>5-[(5-phospho-1-deoxy-D-ribulos-1-ylimino)methylamino]-1-(5-phospho-beta-D-ribosyl)imidazole-4-carboxamide + L-glutamine = D-erythro-1-(imidazol-4-yl)glycerol 3-phosphate + 5-amino-1-(5-phospho-beta-D-ribosyl)imidazole-4-carboxamide + L-glutamate + H(+)</text>
        <dbReference type="Rhea" id="RHEA:24793"/>
        <dbReference type="ChEBI" id="CHEBI:15378"/>
        <dbReference type="ChEBI" id="CHEBI:29985"/>
        <dbReference type="ChEBI" id="CHEBI:58278"/>
        <dbReference type="ChEBI" id="CHEBI:58359"/>
        <dbReference type="ChEBI" id="CHEBI:58475"/>
        <dbReference type="ChEBI" id="CHEBI:58525"/>
        <dbReference type="EC" id="4.3.2.10"/>
    </reaction>
</comment>
<accession>A0AA97H3F8</accession>
<keyword evidence="16" id="KW-1185">Reference proteome</keyword>
<reference evidence="15 16" key="2">
    <citation type="submission" date="2024-06" db="EMBL/GenBank/DDBJ databases">
        <title>Caproicibacterium argilliputei sp. nov, a novel caproic acid producing anaerobic bacterium isolated from pit mud.</title>
        <authorList>
            <person name="Xia S."/>
        </authorList>
    </citation>
    <scope>NUCLEOTIDE SEQUENCE [LARGE SCALE GENOMIC DNA]</scope>
    <source>
        <strain evidence="15 16">ZCY20-5</strain>
    </source>
</reference>
<comment type="subunit">
    <text evidence="3 12">Heterodimer of HisH and HisF.</text>
</comment>
<name>A0AA97H3F8_9FIRM</name>
<sequence length="219" mass="23412">MLNYLTKAERGVTMIAVIDYGAGNLQSVRKALEFIGCSVQVTADPAVLRAADGVVLPGVGAFGDAMAHLKAAGLVNAVYDLAESEKPFLGICLGLQLLFESSEEAPGVPGLGIFRGKICRIPAQPGLKIPHMGWNSLTIRDSSGLFQGLPPQPYVYFVHSYYLKAAYPKEVSATTQYGVEIDAAVHRGSLYAMQFHPEKSGRVGLQILRNFAALTGKEG</sequence>
<dbReference type="EC" id="4.3.2.10" evidence="12"/>
<evidence type="ECO:0000256" key="12">
    <source>
        <dbReference type="HAMAP-Rule" id="MF_00278"/>
    </source>
</evidence>
<dbReference type="InterPro" id="IPR010139">
    <property type="entry name" value="Imidazole-glycPsynth_HisH"/>
</dbReference>
<dbReference type="PANTHER" id="PTHR42701">
    <property type="entry name" value="IMIDAZOLE GLYCEROL PHOSPHATE SYNTHASE SUBUNIT HISH"/>
    <property type="match status" value="1"/>
</dbReference>
<evidence type="ECO:0000256" key="3">
    <source>
        <dbReference type="ARBA" id="ARBA00011152"/>
    </source>
</evidence>
<dbReference type="RefSeq" id="WP_316935112.1">
    <property type="nucleotide sequence ID" value="NZ_CP135996.1"/>
</dbReference>
<proteinExistence type="inferred from homology"/>
<gene>
    <name evidence="12 15" type="primary">hisH</name>
    <name evidence="15" type="ORF">PXC00_04720</name>
</gene>
<evidence type="ECO:0000256" key="4">
    <source>
        <dbReference type="ARBA" id="ARBA00022490"/>
    </source>
</evidence>
<dbReference type="HAMAP" id="MF_00278">
    <property type="entry name" value="HisH"/>
    <property type="match status" value="1"/>
</dbReference>
<dbReference type="InterPro" id="IPR029062">
    <property type="entry name" value="Class_I_gatase-like"/>
</dbReference>
<dbReference type="PROSITE" id="PS51273">
    <property type="entry name" value="GATASE_TYPE_1"/>
    <property type="match status" value="1"/>
</dbReference>
<evidence type="ECO:0000259" key="14">
    <source>
        <dbReference type="Pfam" id="PF00117"/>
    </source>
</evidence>
<dbReference type="EMBL" id="CP135996">
    <property type="protein sequence ID" value="WOC33182.1"/>
    <property type="molecule type" value="Genomic_DNA"/>
</dbReference>
<evidence type="ECO:0000256" key="13">
    <source>
        <dbReference type="PIRSR" id="PIRSR000495-1"/>
    </source>
</evidence>
<keyword evidence="7 12" id="KW-0315">Glutamine amidotransferase</keyword>
<dbReference type="GO" id="GO:0005737">
    <property type="term" value="C:cytoplasm"/>
    <property type="evidence" value="ECO:0007669"/>
    <property type="project" value="UniProtKB-SubCell"/>
</dbReference>
<dbReference type="PANTHER" id="PTHR42701:SF1">
    <property type="entry name" value="IMIDAZOLE GLYCEROL PHOSPHATE SYNTHASE SUBUNIT HISH"/>
    <property type="match status" value="1"/>
</dbReference>
<evidence type="ECO:0000256" key="10">
    <source>
        <dbReference type="ARBA" id="ARBA00047838"/>
    </source>
</evidence>
<dbReference type="GO" id="GO:0004359">
    <property type="term" value="F:glutaminase activity"/>
    <property type="evidence" value="ECO:0007669"/>
    <property type="project" value="UniProtKB-EC"/>
</dbReference>
<evidence type="ECO:0000256" key="7">
    <source>
        <dbReference type="ARBA" id="ARBA00022962"/>
    </source>
</evidence>
<organism evidence="15 16">
    <name type="scientific">Caproicibacterium argilliputei</name>
    <dbReference type="NCBI Taxonomy" id="3030016"/>
    <lineage>
        <taxon>Bacteria</taxon>
        <taxon>Bacillati</taxon>
        <taxon>Bacillota</taxon>
        <taxon>Clostridia</taxon>
        <taxon>Eubacteriales</taxon>
        <taxon>Oscillospiraceae</taxon>
        <taxon>Caproicibacterium</taxon>
    </lineage>
</organism>
<dbReference type="NCBIfam" id="TIGR01855">
    <property type="entry name" value="IMP_synth_hisH"/>
    <property type="match status" value="1"/>
</dbReference>
<evidence type="ECO:0000256" key="6">
    <source>
        <dbReference type="ARBA" id="ARBA00022801"/>
    </source>
</evidence>
<keyword evidence="4 12" id="KW-0963">Cytoplasm</keyword>
<evidence type="ECO:0000256" key="11">
    <source>
        <dbReference type="ARBA" id="ARBA00049534"/>
    </source>
</evidence>